<reference evidence="2 3" key="1">
    <citation type="journal article" date="2001" name="Proc. Natl. Acad. Sci. U.S.A.">
        <title>Analysis of the chromosome sequence of the legume symbiont Sinorhizobium meliloti strain 1021.</title>
        <authorList>
            <person name="Capela D."/>
            <person name="Barloy-Hubler F."/>
            <person name="Gouzy J."/>
            <person name="Bothe G."/>
            <person name="Ampe F."/>
            <person name="Batut J."/>
            <person name="Boistard P."/>
            <person name="Becker A."/>
            <person name="Boutry M."/>
            <person name="Cadieu E."/>
            <person name="Dreano S."/>
            <person name="Gloux S."/>
            <person name="Godrie T."/>
            <person name="Goffeau A."/>
            <person name="Kahn D."/>
            <person name="Kiss E."/>
            <person name="Lelaure V."/>
            <person name="Masuy D."/>
            <person name="Pohl T."/>
            <person name="Portetelle D."/>
            <person name="Puehler A."/>
            <person name="Purnelle B."/>
            <person name="Ramsperger U."/>
            <person name="Renard C."/>
            <person name="Thebault P."/>
            <person name="Vandenbol M."/>
            <person name="Weidner S."/>
            <person name="Galibert F."/>
        </authorList>
    </citation>
    <scope>NUCLEOTIDE SEQUENCE [LARGE SCALE GENOMIC DNA]</scope>
    <source>
        <strain evidence="2 3">1021</strain>
    </source>
</reference>
<accession>Q92LF0</accession>
<gene>
    <name evidence="2" type="ORF">SMc03263</name>
</gene>
<keyword evidence="3" id="KW-1185">Reference proteome</keyword>
<dbReference type="Proteomes" id="UP000001976">
    <property type="component" value="Chromosome"/>
</dbReference>
<reference evidence="3" key="2">
    <citation type="journal article" date="2001" name="Science">
        <title>The composite genome of the legume symbiont Sinorhizobium meliloti.</title>
        <authorList>
            <person name="Galibert F."/>
            <person name="Finan T.M."/>
            <person name="Long S.R."/>
            <person name="Puehler A."/>
            <person name="Abola P."/>
            <person name="Ampe F."/>
            <person name="Barloy-Hubler F."/>
            <person name="Barnett M.J."/>
            <person name="Becker A."/>
            <person name="Boistard P."/>
            <person name="Bothe G."/>
            <person name="Boutry M."/>
            <person name="Bowser L."/>
            <person name="Buhrmester J."/>
            <person name="Cadieu E."/>
            <person name="Capela D."/>
            <person name="Chain P."/>
            <person name="Cowie A."/>
            <person name="Davis R.W."/>
            <person name="Dreano S."/>
            <person name="Federspiel N.A."/>
            <person name="Fisher R.F."/>
            <person name="Gloux S."/>
            <person name="Godrie T."/>
            <person name="Goffeau A."/>
            <person name="Golding B."/>
            <person name="Gouzy J."/>
            <person name="Gurjal M."/>
            <person name="Hernandez-Lucas I."/>
            <person name="Hong A."/>
            <person name="Huizar L."/>
            <person name="Hyman R.W."/>
            <person name="Jones T."/>
            <person name="Kahn D."/>
            <person name="Kahn M.L."/>
            <person name="Kalman S."/>
            <person name="Keating D.H."/>
            <person name="Kiss E."/>
            <person name="Komp C."/>
            <person name="Lelaure V."/>
            <person name="Masuy D."/>
            <person name="Palm C."/>
            <person name="Peck M.C."/>
            <person name="Pohl T.M."/>
            <person name="Portetelle D."/>
            <person name="Purnelle B."/>
            <person name="Ramsperger U."/>
            <person name="Surzycki R."/>
            <person name="Thebault P."/>
            <person name="Vandenbol M."/>
            <person name="Vorhoelter F.J."/>
            <person name="Weidner S."/>
            <person name="Wells D.H."/>
            <person name="Wong K."/>
            <person name="Yeh K.-C."/>
            <person name="Batut J."/>
        </authorList>
    </citation>
    <scope>NUCLEOTIDE SEQUENCE [LARGE SCALE GENOMIC DNA]</scope>
    <source>
        <strain evidence="3">1021</strain>
    </source>
</reference>
<sequence length="90" mass="9777">MTKSLLEAISQHLAGTPHPQSLRRHPVPSSPPSKTSHQQNTLAKGGGVISESGCDHFSELRGEIISESGGELPWDLHELTENILSIVEMR</sequence>
<evidence type="ECO:0000313" key="2">
    <source>
        <dbReference type="EMBL" id="CAC47694.1"/>
    </source>
</evidence>
<dbReference type="EnsemblBacteria" id="CAC47694">
    <property type="protein sequence ID" value="CAC47694"/>
    <property type="gene ID" value="SMc03263"/>
</dbReference>
<evidence type="ECO:0000256" key="1">
    <source>
        <dbReference type="SAM" id="MobiDB-lite"/>
    </source>
</evidence>
<dbReference type="EMBL" id="AL591688">
    <property type="protein sequence ID" value="CAC47694.1"/>
    <property type="molecule type" value="Genomic_DNA"/>
</dbReference>
<protein>
    <submittedName>
        <fullName evidence="2">Uncharacterized protein</fullName>
    </submittedName>
</protein>
<dbReference type="OrthoDB" id="9787654at2"/>
<evidence type="ECO:0000313" key="3">
    <source>
        <dbReference type="Proteomes" id="UP000001976"/>
    </source>
</evidence>
<proteinExistence type="predicted"/>
<feature type="compositionally biased region" description="Polar residues" evidence="1">
    <location>
        <begin position="32"/>
        <end position="42"/>
    </location>
</feature>
<dbReference type="HOGENOM" id="CLU_2438711_0_0_5"/>
<dbReference type="KEGG" id="sme:SMc03263"/>
<dbReference type="AlphaFoldDB" id="Q92LF0"/>
<feature type="region of interest" description="Disordered" evidence="1">
    <location>
        <begin position="1"/>
        <end position="50"/>
    </location>
</feature>
<name>Q92LF0_RHIME</name>
<organism evidence="2 3">
    <name type="scientific">Rhizobium meliloti (strain 1021)</name>
    <name type="common">Ensifer meliloti</name>
    <name type="synonym">Sinorhizobium meliloti</name>
    <dbReference type="NCBI Taxonomy" id="266834"/>
    <lineage>
        <taxon>Bacteria</taxon>
        <taxon>Pseudomonadati</taxon>
        <taxon>Pseudomonadota</taxon>
        <taxon>Alphaproteobacteria</taxon>
        <taxon>Hyphomicrobiales</taxon>
        <taxon>Rhizobiaceae</taxon>
        <taxon>Sinorhizobium/Ensifer group</taxon>
        <taxon>Sinorhizobium</taxon>
    </lineage>
</organism>